<reference evidence="2" key="1">
    <citation type="submission" date="2023-03" db="UniProtKB">
        <authorList>
            <consortium name="EnsemblPlants"/>
        </authorList>
    </citation>
    <scope>IDENTIFICATION</scope>
</reference>
<feature type="compositionally biased region" description="Basic residues" evidence="1">
    <location>
        <begin position="16"/>
        <end position="33"/>
    </location>
</feature>
<accession>A0A9I9CC58</accession>
<name>A0A9I9CC58_CUCME</name>
<dbReference type="Gramene" id="MELO3C000371.2.1">
    <property type="protein sequence ID" value="MELO3C000371.2.1"/>
    <property type="gene ID" value="MELO3C000371.2"/>
</dbReference>
<evidence type="ECO:0000313" key="2">
    <source>
        <dbReference type="EnsemblPlants" id="MELO3C000371.2.1"/>
    </source>
</evidence>
<protein>
    <submittedName>
        <fullName evidence="2">Uncharacterized protein</fullName>
    </submittedName>
</protein>
<sequence>VRNPYSSSRCEGTRSFRYRRGSKNLRKARRSRRKEFASPYPY</sequence>
<organism evidence="2">
    <name type="scientific">Cucumis melo</name>
    <name type="common">Muskmelon</name>
    <dbReference type="NCBI Taxonomy" id="3656"/>
    <lineage>
        <taxon>Eukaryota</taxon>
        <taxon>Viridiplantae</taxon>
        <taxon>Streptophyta</taxon>
        <taxon>Embryophyta</taxon>
        <taxon>Tracheophyta</taxon>
        <taxon>Spermatophyta</taxon>
        <taxon>Magnoliopsida</taxon>
        <taxon>eudicotyledons</taxon>
        <taxon>Gunneridae</taxon>
        <taxon>Pentapetalae</taxon>
        <taxon>rosids</taxon>
        <taxon>fabids</taxon>
        <taxon>Cucurbitales</taxon>
        <taxon>Cucurbitaceae</taxon>
        <taxon>Benincaseae</taxon>
        <taxon>Cucumis</taxon>
    </lineage>
</organism>
<evidence type="ECO:0000256" key="1">
    <source>
        <dbReference type="SAM" id="MobiDB-lite"/>
    </source>
</evidence>
<dbReference type="EnsemblPlants" id="MELO3C000371.2.1">
    <property type="protein sequence ID" value="MELO3C000371.2.1"/>
    <property type="gene ID" value="MELO3C000371.2"/>
</dbReference>
<feature type="region of interest" description="Disordered" evidence="1">
    <location>
        <begin position="1"/>
        <end position="42"/>
    </location>
</feature>
<proteinExistence type="predicted"/>
<dbReference type="AlphaFoldDB" id="A0A9I9CC58"/>
<feature type="compositionally biased region" description="Polar residues" evidence="1">
    <location>
        <begin position="1"/>
        <end position="10"/>
    </location>
</feature>